<keyword evidence="3" id="KW-1185">Reference proteome</keyword>
<keyword evidence="1" id="KW-0732">Signal</keyword>
<reference evidence="3" key="1">
    <citation type="journal article" date="2019" name="Int. J. Syst. Evol. Microbiol.">
        <title>The Global Catalogue of Microorganisms (GCM) 10K type strain sequencing project: providing services to taxonomists for standard genome sequencing and annotation.</title>
        <authorList>
            <consortium name="The Broad Institute Genomics Platform"/>
            <consortium name="The Broad Institute Genome Sequencing Center for Infectious Disease"/>
            <person name="Wu L."/>
            <person name="Ma J."/>
        </authorList>
    </citation>
    <scope>NUCLEOTIDE SEQUENCE [LARGE SCALE GENOMIC DNA]</scope>
    <source>
        <strain evidence="3">Q85</strain>
    </source>
</reference>
<feature type="chain" id="PRO_5047541537" evidence="1">
    <location>
        <begin position="16"/>
        <end position="264"/>
    </location>
</feature>
<dbReference type="EMBL" id="JBHUFC010000001">
    <property type="protein sequence ID" value="MFD1786384.1"/>
    <property type="molecule type" value="Genomic_DNA"/>
</dbReference>
<dbReference type="Proteomes" id="UP001597283">
    <property type="component" value="Unassembled WGS sequence"/>
</dbReference>
<comment type="caution">
    <text evidence="2">The sequence shown here is derived from an EMBL/GenBank/DDBJ whole genome shotgun (WGS) entry which is preliminary data.</text>
</comment>
<sequence>MTVAALLLTAAAAQAVGTVPLGDIEAAKTPADTLLLARRILPQEVASKVVAAKVQRRWLPGQVWWIGAREPARVAGADLCEQQVHSVEAAAPSAPGGAAPAETALTIGKSESWTEVAVLPTGVRATATACAGQSYLSVTNQGDRKVAAYRVLRSAMAVAQGRARLPFAMTCRSEAPAACRDARAALASLPMGALGAINISCLDTQKVRADTIIRCPPLQPGQSYQAEVRFGPTGPDGQSWTVAFVHRPGWPEAIDLRRTTIIYH</sequence>
<evidence type="ECO:0000256" key="1">
    <source>
        <dbReference type="SAM" id="SignalP"/>
    </source>
</evidence>
<evidence type="ECO:0000313" key="3">
    <source>
        <dbReference type="Proteomes" id="UP001597283"/>
    </source>
</evidence>
<organism evidence="2 3">
    <name type="scientific">Sphingomonas floccifaciens</name>
    <dbReference type="NCBI Taxonomy" id="1844115"/>
    <lineage>
        <taxon>Bacteria</taxon>
        <taxon>Pseudomonadati</taxon>
        <taxon>Pseudomonadota</taxon>
        <taxon>Alphaproteobacteria</taxon>
        <taxon>Sphingomonadales</taxon>
        <taxon>Sphingomonadaceae</taxon>
        <taxon>Sphingomonas</taxon>
    </lineage>
</organism>
<evidence type="ECO:0000313" key="2">
    <source>
        <dbReference type="EMBL" id="MFD1786384.1"/>
    </source>
</evidence>
<protein>
    <submittedName>
        <fullName evidence="2">Uncharacterized protein</fullName>
    </submittedName>
</protein>
<feature type="signal peptide" evidence="1">
    <location>
        <begin position="1"/>
        <end position="15"/>
    </location>
</feature>
<proteinExistence type="predicted"/>
<name>A0ABW4NA72_9SPHN</name>
<accession>A0ABW4NA72</accession>
<dbReference type="RefSeq" id="WP_380938303.1">
    <property type="nucleotide sequence ID" value="NZ_JBHUFC010000001.1"/>
</dbReference>
<gene>
    <name evidence="2" type="ORF">ACFSC3_02245</name>
</gene>